<protein>
    <submittedName>
        <fullName evidence="1">Uncharacterized protein</fullName>
    </submittedName>
</protein>
<sequence>MFSYALNLKCQNSNVFTSSHSNLKQYLYIYLIPIYKLFQNPYFRSSNKINFSQQTHSEQIKFITINIHNRIHTR</sequence>
<reference evidence="1 2" key="1">
    <citation type="journal article" date="2015" name="Sci. Rep.">
        <title>The power of single molecule real-time sequencing technology in the de novo assembly of a eukaryotic genome.</title>
        <authorList>
            <person name="Sakai H."/>
            <person name="Naito K."/>
            <person name="Ogiso-Tanaka E."/>
            <person name="Takahashi Y."/>
            <person name="Iseki K."/>
            <person name="Muto C."/>
            <person name="Satou K."/>
            <person name="Teruya K."/>
            <person name="Shiroma A."/>
            <person name="Shimoji M."/>
            <person name="Hirano T."/>
            <person name="Itoh T."/>
            <person name="Kaga A."/>
            <person name="Tomooka N."/>
        </authorList>
    </citation>
    <scope>NUCLEOTIDE SEQUENCE [LARGE SCALE GENOMIC DNA]</scope>
    <source>
        <strain evidence="2">cv. Shumari</strain>
    </source>
</reference>
<organism evidence="1 2">
    <name type="scientific">Vigna angularis var. angularis</name>
    <dbReference type="NCBI Taxonomy" id="157739"/>
    <lineage>
        <taxon>Eukaryota</taxon>
        <taxon>Viridiplantae</taxon>
        <taxon>Streptophyta</taxon>
        <taxon>Embryophyta</taxon>
        <taxon>Tracheophyta</taxon>
        <taxon>Spermatophyta</taxon>
        <taxon>Magnoliopsida</taxon>
        <taxon>eudicotyledons</taxon>
        <taxon>Gunneridae</taxon>
        <taxon>Pentapetalae</taxon>
        <taxon>rosids</taxon>
        <taxon>fabids</taxon>
        <taxon>Fabales</taxon>
        <taxon>Fabaceae</taxon>
        <taxon>Papilionoideae</taxon>
        <taxon>50 kb inversion clade</taxon>
        <taxon>NPAAA clade</taxon>
        <taxon>indigoferoid/millettioid clade</taxon>
        <taxon>Phaseoleae</taxon>
        <taxon>Vigna</taxon>
    </lineage>
</organism>
<name>A0A0S3RM19_PHAAN</name>
<dbReference type="Proteomes" id="UP000291084">
    <property type="component" value="Chromosome 3"/>
</dbReference>
<accession>A0A0S3RM19</accession>
<evidence type="ECO:0000313" key="1">
    <source>
        <dbReference type="EMBL" id="BAT81650.1"/>
    </source>
</evidence>
<keyword evidence="2" id="KW-1185">Reference proteome</keyword>
<evidence type="ECO:0000313" key="2">
    <source>
        <dbReference type="Proteomes" id="UP000291084"/>
    </source>
</evidence>
<gene>
    <name evidence="1" type="primary">Vigan.03G142900</name>
    <name evidence="1" type="ORF">VIGAN_03142900</name>
</gene>
<dbReference type="EMBL" id="AP015036">
    <property type="protein sequence ID" value="BAT81650.1"/>
    <property type="molecule type" value="Genomic_DNA"/>
</dbReference>
<proteinExistence type="predicted"/>
<dbReference type="AlphaFoldDB" id="A0A0S3RM19"/>